<sequence length="63" mass="7252">MDNTESNEYVSRAEFDKLRNQLVNSLEIINEILSGHVDVDSFGIHKLAELESSVREIQEDLFN</sequence>
<dbReference type="RefSeq" id="WP_151045038.1">
    <property type="nucleotide sequence ID" value="NZ_CATYED010000010.1"/>
</dbReference>
<proteinExistence type="predicted"/>
<name>A0A6A1R0T3_9BURK</name>
<organism evidence="1">
    <name type="scientific">Comamonas kerstersii</name>
    <dbReference type="NCBI Taxonomy" id="225992"/>
    <lineage>
        <taxon>Bacteria</taxon>
        <taxon>Pseudomonadati</taxon>
        <taxon>Pseudomonadota</taxon>
        <taxon>Betaproteobacteria</taxon>
        <taxon>Burkholderiales</taxon>
        <taxon>Comamonadaceae</taxon>
        <taxon>Comamonas</taxon>
    </lineage>
</organism>
<protein>
    <submittedName>
        <fullName evidence="1">Uncharacterized protein</fullName>
    </submittedName>
</protein>
<dbReference type="AlphaFoldDB" id="A0A6A1R0T3"/>
<accession>A0A6A1R0T3</accession>
<gene>
    <name evidence="1" type="ORF">F7P80_12170</name>
</gene>
<evidence type="ECO:0000313" key="1">
    <source>
        <dbReference type="EMBL" id="KAB0585883.1"/>
    </source>
</evidence>
<reference evidence="1" key="1">
    <citation type="submission" date="2019-09" db="EMBL/GenBank/DDBJ databases">
        <title>Draft genome sequences of 48 bacterial type strains from the CCUG.</title>
        <authorList>
            <person name="Tunovic T."/>
            <person name="Pineiro-Iglesias B."/>
            <person name="Unosson C."/>
            <person name="Inganas E."/>
            <person name="Ohlen M."/>
            <person name="Cardew S."/>
            <person name="Jensie-Markopoulos S."/>
            <person name="Salva-Serra F."/>
            <person name="Jaen-Luchoro D."/>
            <person name="Karlsson R."/>
            <person name="Svensson-Stadler L."/>
            <person name="Chun J."/>
            <person name="Moore E."/>
        </authorList>
    </citation>
    <scope>NUCLEOTIDE SEQUENCE</scope>
    <source>
        <strain evidence="1">CCUG 15333</strain>
    </source>
</reference>
<comment type="caution">
    <text evidence="1">The sequence shown here is derived from an EMBL/GenBank/DDBJ whole genome shotgun (WGS) entry which is preliminary data.</text>
</comment>
<dbReference type="EMBL" id="VZOT01000009">
    <property type="protein sequence ID" value="KAB0585883.1"/>
    <property type="molecule type" value="Genomic_DNA"/>
</dbReference>